<organism evidence="1 2">
    <name type="scientific">Parasitella parasitica</name>
    <dbReference type="NCBI Taxonomy" id="35722"/>
    <lineage>
        <taxon>Eukaryota</taxon>
        <taxon>Fungi</taxon>
        <taxon>Fungi incertae sedis</taxon>
        <taxon>Mucoromycota</taxon>
        <taxon>Mucoromycotina</taxon>
        <taxon>Mucoromycetes</taxon>
        <taxon>Mucorales</taxon>
        <taxon>Mucorineae</taxon>
        <taxon>Mucoraceae</taxon>
        <taxon>Parasitella</taxon>
    </lineage>
</organism>
<reference evidence="1 2" key="1">
    <citation type="submission" date="2014-09" db="EMBL/GenBank/DDBJ databases">
        <authorList>
            <person name="Ellenberger Sabrina"/>
        </authorList>
    </citation>
    <scope>NUCLEOTIDE SEQUENCE [LARGE SCALE GENOMIC DNA]</scope>
    <source>
        <strain evidence="1 2">CBS 412.66</strain>
    </source>
</reference>
<proteinExistence type="predicted"/>
<name>A0A0B7NHT6_9FUNG</name>
<accession>A0A0B7NHT6</accession>
<dbReference type="OrthoDB" id="10325711at2759"/>
<evidence type="ECO:0000313" key="1">
    <source>
        <dbReference type="EMBL" id="CEP18141.1"/>
    </source>
</evidence>
<dbReference type="Proteomes" id="UP000054107">
    <property type="component" value="Unassembled WGS sequence"/>
</dbReference>
<sequence>MTFDWSFLVEIFLNNRIRDGQEFSYKEFVDHFYNADRAIIDTYFVTVLDSLIAEQCSISEYAMKLRSQFAERHNPNSEHHAAYMAYWRNRYACERQLDTLHSANSWNTSLDKQSINNIVQDSYTFIKNTKKECRAQR</sequence>
<dbReference type="EMBL" id="LN733769">
    <property type="protein sequence ID" value="CEP18141.1"/>
    <property type="molecule type" value="Genomic_DNA"/>
</dbReference>
<evidence type="ECO:0000313" key="2">
    <source>
        <dbReference type="Proteomes" id="UP000054107"/>
    </source>
</evidence>
<dbReference type="AlphaFoldDB" id="A0A0B7NHT6"/>
<keyword evidence="2" id="KW-1185">Reference proteome</keyword>
<gene>
    <name evidence="1" type="primary">PARPA_12443.1 scaffold 45109</name>
</gene>
<protein>
    <submittedName>
        <fullName evidence="1">Uncharacterized protein</fullName>
    </submittedName>
</protein>